<feature type="transmembrane region" description="Helical" evidence="6">
    <location>
        <begin position="63"/>
        <end position="85"/>
    </location>
</feature>
<comment type="similarity">
    <text evidence="2">Belongs to the autoinducer-2 exporter (AI-2E) (TC 2.A.86) family.</text>
</comment>
<dbReference type="InterPro" id="IPR002549">
    <property type="entry name" value="AI-2E-like"/>
</dbReference>
<evidence type="ECO:0000313" key="8">
    <source>
        <dbReference type="Proteomes" id="UP000274350"/>
    </source>
</evidence>
<feature type="transmembrane region" description="Helical" evidence="6">
    <location>
        <begin position="157"/>
        <end position="176"/>
    </location>
</feature>
<dbReference type="GO" id="GO:0016020">
    <property type="term" value="C:membrane"/>
    <property type="evidence" value="ECO:0007669"/>
    <property type="project" value="UniProtKB-SubCell"/>
</dbReference>
<evidence type="ECO:0000313" key="7">
    <source>
        <dbReference type="EMBL" id="QJQ07123.1"/>
    </source>
</evidence>
<dbReference type="KEGG" id="upi:EJG51_016245"/>
<sequence>MNHRALQHQVFLFLLITVSLAFAWILLPFYGAIFWALVLAILCAPLQRRLLKLLRQRNNLAAVLSVLAFLIAVFFPLLLIAASLVQEGTLVYGKMRSGQIDFGTYFQQILSSLPGWLAKLLARFGVDDISTLKSALSEAATQASQLIASKLLGIGQITAQFVMSIGIMLYLLFFFLRDGTGLAAKITHAIPLNKIDKQQLFAKFATVIRATVKGNLTVAATQGAMGGAMFWFLGIQGAMLWAVLMTVMSLLPAVGAGLIWGPVALYFLVTGAVWQGVTLILYGVFAIGLVDNILRPILVGKDTQMPDYVVLLSTLGGLSVFGLNGFVIGPVIAAMFIASASKCHLTGRDLSSLHQIKWDLKYGPYGRGPCI</sequence>
<organism evidence="7 8">
    <name type="scientific">Undibacterium piscinae</name>
    <dbReference type="NCBI Taxonomy" id="2495591"/>
    <lineage>
        <taxon>Bacteria</taxon>
        <taxon>Pseudomonadati</taxon>
        <taxon>Pseudomonadota</taxon>
        <taxon>Betaproteobacteria</taxon>
        <taxon>Burkholderiales</taxon>
        <taxon>Oxalobacteraceae</taxon>
        <taxon>Undibacterium</taxon>
    </lineage>
</organism>
<evidence type="ECO:0000256" key="5">
    <source>
        <dbReference type="ARBA" id="ARBA00023136"/>
    </source>
</evidence>
<dbReference type="AlphaFoldDB" id="A0A6M4A7H3"/>
<keyword evidence="5 6" id="KW-0472">Membrane</keyword>
<keyword evidence="4 6" id="KW-1133">Transmembrane helix</keyword>
<proteinExistence type="inferred from homology"/>
<evidence type="ECO:0000256" key="1">
    <source>
        <dbReference type="ARBA" id="ARBA00004141"/>
    </source>
</evidence>
<dbReference type="PANTHER" id="PTHR21716">
    <property type="entry name" value="TRANSMEMBRANE PROTEIN"/>
    <property type="match status" value="1"/>
</dbReference>
<feature type="transmembrane region" description="Helical" evidence="6">
    <location>
        <begin position="230"/>
        <end position="251"/>
    </location>
</feature>
<protein>
    <submittedName>
        <fullName evidence="7">AI-2E family transporter</fullName>
    </submittedName>
</protein>
<feature type="transmembrane region" description="Helical" evidence="6">
    <location>
        <begin position="263"/>
        <end position="287"/>
    </location>
</feature>
<accession>A0A6M4A7H3</accession>
<dbReference type="PANTHER" id="PTHR21716:SF4">
    <property type="entry name" value="TRANSMEMBRANE PROTEIN 245"/>
    <property type="match status" value="1"/>
</dbReference>
<keyword evidence="8" id="KW-1185">Reference proteome</keyword>
<evidence type="ECO:0000256" key="3">
    <source>
        <dbReference type="ARBA" id="ARBA00022692"/>
    </source>
</evidence>
<dbReference type="EMBL" id="CP051152">
    <property type="protein sequence ID" value="QJQ07123.1"/>
    <property type="molecule type" value="Genomic_DNA"/>
</dbReference>
<evidence type="ECO:0000256" key="4">
    <source>
        <dbReference type="ARBA" id="ARBA00022989"/>
    </source>
</evidence>
<comment type="subcellular location">
    <subcellularLocation>
        <location evidence="1">Membrane</location>
        <topology evidence="1">Multi-pass membrane protein</topology>
    </subcellularLocation>
</comment>
<evidence type="ECO:0000256" key="6">
    <source>
        <dbReference type="SAM" id="Phobius"/>
    </source>
</evidence>
<feature type="transmembrane region" description="Helical" evidence="6">
    <location>
        <begin position="308"/>
        <end position="338"/>
    </location>
</feature>
<name>A0A6M4A7H3_9BURK</name>
<gene>
    <name evidence="7" type="ORF">EJG51_016245</name>
</gene>
<dbReference type="Pfam" id="PF01594">
    <property type="entry name" value="AI-2E_transport"/>
    <property type="match status" value="1"/>
</dbReference>
<dbReference type="Proteomes" id="UP000274350">
    <property type="component" value="Chromosome"/>
</dbReference>
<reference evidence="7 8" key="1">
    <citation type="journal article" date="2019" name="Int. J. Syst. Evol. Microbiol.">
        <title>Undibacterium piscinae sp. nov., isolated from Korean shiner intestine.</title>
        <authorList>
            <person name="Lee S.Y."/>
            <person name="Kang W."/>
            <person name="Kim P.S."/>
            <person name="Kim H.S."/>
            <person name="Sung H."/>
            <person name="Shin N.R."/>
            <person name="Whon T.W."/>
            <person name="Yun J.H."/>
            <person name="Lee J.Y."/>
            <person name="Lee J.Y."/>
            <person name="Jung M.J."/>
            <person name="Jeong Y.S."/>
            <person name="Tak E.J."/>
            <person name="Han J.E."/>
            <person name="Hyun D.W."/>
            <person name="Kang M.S."/>
            <person name="Lee K.E."/>
            <person name="Lee B.H."/>
            <person name="Bae J.W."/>
        </authorList>
    </citation>
    <scope>NUCLEOTIDE SEQUENCE [LARGE SCALE GENOMIC DNA]</scope>
    <source>
        <strain evidence="7 8">S11R28</strain>
    </source>
</reference>
<evidence type="ECO:0000256" key="2">
    <source>
        <dbReference type="ARBA" id="ARBA00009773"/>
    </source>
</evidence>
<keyword evidence="3 6" id="KW-0812">Transmembrane</keyword>